<dbReference type="EMBL" id="RCZD01000002">
    <property type="protein sequence ID" value="TPG64081.1"/>
    <property type="molecule type" value="Genomic_DNA"/>
</dbReference>
<proteinExistence type="predicted"/>
<protein>
    <submittedName>
        <fullName evidence="1">Uncharacterized protein</fullName>
    </submittedName>
</protein>
<comment type="caution">
    <text evidence="1">The sequence shown here is derived from an EMBL/GenBank/DDBJ whole genome shotgun (WGS) entry which is preliminary data.</text>
</comment>
<dbReference type="RefSeq" id="WP_140470599.1">
    <property type="nucleotide sequence ID" value="NZ_RCZD01000002.1"/>
</dbReference>
<dbReference type="Proteomes" id="UP000317663">
    <property type="component" value="Unassembled WGS sequence"/>
</dbReference>
<dbReference type="AlphaFoldDB" id="A0A502GQA4"/>
<keyword evidence="2" id="KW-1185">Reference proteome</keyword>
<sequence length="415" mass="46009">MEKKVRTYNLLILFIFPGCVFGADVNTLGKINVTSNQSTVKAVSNGVYASGDTFGMRSNAVIAAFSANPDSKFNYPIVGFSYLMQMGKYLDRDSVGLYADNTSSPYKRWEIVHNVTYTPTSFSAKAYDLINIKPGMLIDTVNTPKWSSYVVAVQDRKVITAGWVNTKTGHLGTPDNGIDLVINPITKIWATNFNIFLQKNGRVSKSVIQENALVNNNITDPQYVNGIDTVILPQSKFGGTASFLSRSANSGEKQQWKYGFLSLGAINSFVSSDTGDRSPEISFHDTSTSANGMVFEGRNKANSILWKKEGKVTAAITPDGLISRYGMLTSLIKNDTALSTDFSRYIFNNDKVIDITLPPEKDITSGYTIKLVKTTNYDIIIKSSDETKINKNDSLKVNGVWTKDIFFFNGEWYFY</sequence>
<evidence type="ECO:0000313" key="1">
    <source>
        <dbReference type="EMBL" id="TPG64081.1"/>
    </source>
</evidence>
<evidence type="ECO:0000313" key="2">
    <source>
        <dbReference type="Proteomes" id="UP000317663"/>
    </source>
</evidence>
<organism evidence="1 2">
    <name type="scientific">Ewingella americana</name>
    <dbReference type="NCBI Taxonomy" id="41202"/>
    <lineage>
        <taxon>Bacteria</taxon>
        <taxon>Pseudomonadati</taxon>
        <taxon>Pseudomonadota</taxon>
        <taxon>Gammaproteobacteria</taxon>
        <taxon>Enterobacterales</taxon>
        <taxon>Yersiniaceae</taxon>
        <taxon>Ewingella</taxon>
    </lineage>
</organism>
<accession>A0A502GQA4</accession>
<reference evidence="1 2" key="1">
    <citation type="journal article" date="2019" name="Environ. Microbiol.">
        <title>Species interactions and distinct microbial communities in high Arctic permafrost affected cryosols are associated with the CH4 and CO2 gas fluxes.</title>
        <authorList>
            <person name="Altshuler I."/>
            <person name="Hamel J."/>
            <person name="Turney S."/>
            <person name="Magnuson E."/>
            <person name="Levesque R."/>
            <person name="Greer C."/>
            <person name="Whyte L.G."/>
        </authorList>
    </citation>
    <scope>NUCLEOTIDE SEQUENCE [LARGE SCALE GENOMIC DNA]</scope>
    <source>
        <strain evidence="1 2">E4</strain>
    </source>
</reference>
<name>A0A502GQA4_9GAMM</name>
<gene>
    <name evidence="1" type="ORF">EAH77_04450</name>
</gene>